<feature type="binding site" evidence="5">
    <location>
        <position position="47"/>
    </location>
    <ligand>
        <name>Mg(2+)</name>
        <dbReference type="ChEBI" id="CHEBI:18420"/>
    </ligand>
</feature>
<protein>
    <submittedName>
        <fullName evidence="8">GDP-mannose mannosyl hydrolase</fullName>
        <ecNumber evidence="8">3.2.1.42</ecNumber>
    </submittedName>
</protein>
<dbReference type="InterPro" id="IPR033715">
    <property type="entry name" value="GDPMH"/>
</dbReference>
<dbReference type="KEGG" id="smax:FJR03_06800"/>
<proteinExistence type="predicted"/>
<feature type="short sequence motif" description="Nudix box" evidence="6">
    <location>
        <begin position="48"/>
        <end position="69"/>
    </location>
</feature>
<accession>A0A7M1AVK3</accession>
<feature type="binding site" evidence="5">
    <location>
        <position position="67"/>
    </location>
    <ligand>
        <name>Mg(2+)</name>
        <dbReference type="ChEBI" id="CHEBI:18420"/>
    </ligand>
</feature>
<name>A0A7M1AVK3_9BACT</name>
<evidence type="ECO:0000313" key="9">
    <source>
        <dbReference type="Proteomes" id="UP000593910"/>
    </source>
</evidence>
<dbReference type="AlphaFoldDB" id="A0A7M1AVK3"/>
<evidence type="ECO:0000256" key="5">
    <source>
        <dbReference type="PIRSR" id="PIRSR037599-3"/>
    </source>
</evidence>
<dbReference type="InterPro" id="IPR015797">
    <property type="entry name" value="NUDIX_hydrolase-like_dom_sf"/>
</dbReference>
<keyword evidence="2 8" id="KW-0378">Hydrolase</keyword>
<dbReference type="CDD" id="cd03430">
    <property type="entry name" value="NUDIX_GDPMH_NudD"/>
    <property type="match status" value="1"/>
</dbReference>
<dbReference type="GO" id="GO:0046872">
    <property type="term" value="F:metal ion binding"/>
    <property type="evidence" value="ECO:0007669"/>
    <property type="project" value="UniProtKB-KW"/>
</dbReference>
<keyword evidence="3 5" id="KW-0460">Magnesium</keyword>
<dbReference type="EC" id="3.2.1.42" evidence="8"/>
<dbReference type="EMBL" id="CP041165">
    <property type="protein sequence ID" value="QOP41467.1"/>
    <property type="molecule type" value="Genomic_DNA"/>
</dbReference>
<dbReference type="RefSeq" id="WP_193112782.1">
    <property type="nucleotide sequence ID" value="NZ_CP041165.1"/>
</dbReference>
<keyword evidence="8" id="KW-0326">Glycosidase</keyword>
<comment type="cofactor">
    <cofactor evidence="5">
        <name>Mg(2+)</name>
        <dbReference type="ChEBI" id="CHEBI:18420"/>
    </cofactor>
    <text evidence="5">Binds 1 Mg(2+) ion per subunit.</text>
</comment>
<evidence type="ECO:0000256" key="2">
    <source>
        <dbReference type="ARBA" id="ARBA00022801"/>
    </source>
</evidence>
<dbReference type="PANTHER" id="PTHR43046">
    <property type="entry name" value="GDP-MANNOSE MANNOSYL HYDROLASE"/>
    <property type="match status" value="1"/>
</dbReference>
<dbReference type="PIRSF" id="PIRSF037599">
    <property type="entry name" value="GDPMH"/>
    <property type="match status" value="1"/>
</dbReference>
<dbReference type="SUPFAM" id="SSF55811">
    <property type="entry name" value="Nudix"/>
    <property type="match status" value="1"/>
</dbReference>
<dbReference type="NCBIfam" id="NF011963">
    <property type="entry name" value="PRK15434.1"/>
    <property type="match status" value="1"/>
</dbReference>
<evidence type="ECO:0000256" key="6">
    <source>
        <dbReference type="PIRSR" id="PIRSR037599-4"/>
    </source>
</evidence>
<dbReference type="Pfam" id="PF00293">
    <property type="entry name" value="NUDIX"/>
    <property type="match status" value="1"/>
</dbReference>
<feature type="domain" description="Nudix hydrolase" evidence="7">
    <location>
        <begin position="12"/>
        <end position="149"/>
    </location>
</feature>
<evidence type="ECO:0000256" key="4">
    <source>
        <dbReference type="PIRSR" id="PIRSR037599-1"/>
    </source>
</evidence>
<dbReference type="PROSITE" id="PS51462">
    <property type="entry name" value="NUDIX"/>
    <property type="match status" value="1"/>
</dbReference>
<sequence>MIPDREFKIIIKHTPLVSIDFIVQSHNKVLLGKRVNKPAQNYYFTMGGIVKKNEKFQDAMKRIAQNELGIELCQKPKYIGVFEHFYDDSIFESVSTHYVNHGYLLEMKEKLVNLPIEQHNNYKWFSVEELLQSNEVHQYVKDYFTKGEI</sequence>
<reference evidence="8 9" key="1">
    <citation type="submission" date="2019-06" db="EMBL/GenBank/DDBJ databases">
        <title>Sulfurimonas gotlandica sp. nov., a chemoautotrophic and psychrotolerant epsilonproteobacterium isolated from a pelagic redoxcline, and an emended description of the genus Sulfurimonas.</title>
        <authorList>
            <person name="Wang S."/>
            <person name="Jiang L."/>
            <person name="Shao Z."/>
        </authorList>
    </citation>
    <scope>NUCLEOTIDE SEQUENCE [LARGE SCALE GENOMIC DNA]</scope>
    <source>
        <strain evidence="8 9">B2</strain>
    </source>
</reference>
<dbReference type="GO" id="GO:0008727">
    <property type="term" value="F:GDP-mannose mannosyl hydrolase activity"/>
    <property type="evidence" value="ECO:0007669"/>
    <property type="project" value="InterPro"/>
</dbReference>
<keyword evidence="1 5" id="KW-0479">Metal-binding</keyword>
<evidence type="ECO:0000256" key="3">
    <source>
        <dbReference type="ARBA" id="ARBA00022842"/>
    </source>
</evidence>
<dbReference type="Proteomes" id="UP000593910">
    <property type="component" value="Chromosome"/>
</dbReference>
<dbReference type="PANTHER" id="PTHR43046:SF12">
    <property type="entry name" value="GDP-MANNOSE MANNOSYL HYDROLASE"/>
    <property type="match status" value="1"/>
</dbReference>
<feature type="binding site" evidence="5">
    <location>
        <position position="118"/>
    </location>
    <ligand>
        <name>Mg(2+)</name>
        <dbReference type="ChEBI" id="CHEBI:18420"/>
    </ligand>
</feature>
<dbReference type="Gene3D" id="3.90.79.10">
    <property type="entry name" value="Nucleoside Triphosphate Pyrophosphohydrolase"/>
    <property type="match status" value="1"/>
</dbReference>
<dbReference type="GO" id="GO:0047917">
    <property type="term" value="F:GDP-glucosidase activity"/>
    <property type="evidence" value="ECO:0007669"/>
    <property type="project" value="UniProtKB-EC"/>
</dbReference>
<organism evidence="8 9">
    <name type="scientific">Sulfurimonas marina</name>
    <dbReference type="NCBI Taxonomy" id="2590551"/>
    <lineage>
        <taxon>Bacteria</taxon>
        <taxon>Pseudomonadati</taxon>
        <taxon>Campylobacterota</taxon>
        <taxon>Epsilonproteobacteria</taxon>
        <taxon>Campylobacterales</taxon>
        <taxon>Sulfurimonadaceae</taxon>
        <taxon>Sulfurimonas</taxon>
    </lineage>
</organism>
<evidence type="ECO:0000313" key="8">
    <source>
        <dbReference type="EMBL" id="QOP41467.1"/>
    </source>
</evidence>
<evidence type="ECO:0000256" key="1">
    <source>
        <dbReference type="ARBA" id="ARBA00022723"/>
    </source>
</evidence>
<gene>
    <name evidence="8" type="ORF">FJR03_06800</name>
</gene>
<dbReference type="InterPro" id="IPR000086">
    <property type="entry name" value="NUDIX_hydrolase_dom"/>
</dbReference>
<keyword evidence="9" id="KW-1185">Reference proteome</keyword>
<evidence type="ECO:0000259" key="7">
    <source>
        <dbReference type="PROSITE" id="PS51462"/>
    </source>
</evidence>
<feature type="site" description="Critical for catalysis" evidence="4">
    <location>
        <position position="119"/>
    </location>
</feature>